<gene>
    <name evidence="2" type="primary">Acey_s0019.g3911</name>
    <name evidence="2" type="ORF">Y032_0019g3911</name>
</gene>
<protein>
    <recommendedName>
        <fullName evidence="4">SXP/RAL-2 family protein Ani s 5-like cation-binding domain-containing protein</fullName>
    </recommendedName>
</protein>
<feature type="chain" id="PRO_5001490158" description="SXP/RAL-2 family protein Ani s 5-like cation-binding domain-containing protein" evidence="1">
    <location>
        <begin position="19"/>
        <end position="161"/>
    </location>
</feature>
<evidence type="ECO:0000256" key="1">
    <source>
        <dbReference type="SAM" id="SignalP"/>
    </source>
</evidence>
<dbReference type="Proteomes" id="UP000024635">
    <property type="component" value="Unassembled WGS sequence"/>
</dbReference>
<name>A0A016V3M7_9BILA</name>
<dbReference type="AlphaFoldDB" id="A0A016V3M7"/>
<evidence type="ECO:0000313" key="3">
    <source>
        <dbReference type="Proteomes" id="UP000024635"/>
    </source>
</evidence>
<comment type="caution">
    <text evidence="2">The sequence shown here is derived from an EMBL/GenBank/DDBJ whole genome shotgun (WGS) entry which is preliminary data.</text>
</comment>
<feature type="signal peptide" evidence="1">
    <location>
        <begin position="1"/>
        <end position="18"/>
    </location>
</feature>
<proteinExistence type="predicted"/>
<dbReference type="EMBL" id="JARK01001355">
    <property type="protein sequence ID" value="EYC21587.1"/>
    <property type="molecule type" value="Genomic_DNA"/>
</dbReference>
<sequence length="161" mass="17984">MLSLLFTAALLATSGVLAQVRCPPEQDFDKPVPAADGNGLPADTDMKRTIDLNEMITNCTRLRDRLGQNPIASAIVELISRLQRISPADVEMLADGHREQDNELVDNVLTANNIINKMIEASDEELMRHPPNLGALVLASNDIEEYLKTHHRRMLDEDRQF</sequence>
<reference evidence="3" key="1">
    <citation type="journal article" date="2015" name="Nat. Genet.">
        <title>The genome and transcriptome of the zoonotic hookworm Ancylostoma ceylanicum identify infection-specific gene families.</title>
        <authorList>
            <person name="Schwarz E.M."/>
            <person name="Hu Y."/>
            <person name="Antoshechkin I."/>
            <person name="Miller M.M."/>
            <person name="Sternberg P.W."/>
            <person name="Aroian R.V."/>
        </authorList>
    </citation>
    <scope>NUCLEOTIDE SEQUENCE</scope>
    <source>
        <strain evidence="3">HY135</strain>
    </source>
</reference>
<accession>A0A016V3M7</accession>
<dbReference type="OrthoDB" id="5863927at2759"/>
<keyword evidence="3" id="KW-1185">Reference proteome</keyword>
<evidence type="ECO:0008006" key="4">
    <source>
        <dbReference type="Google" id="ProtNLM"/>
    </source>
</evidence>
<keyword evidence="1" id="KW-0732">Signal</keyword>
<organism evidence="2 3">
    <name type="scientific">Ancylostoma ceylanicum</name>
    <dbReference type="NCBI Taxonomy" id="53326"/>
    <lineage>
        <taxon>Eukaryota</taxon>
        <taxon>Metazoa</taxon>
        <taxon>Ecdysozoa</taxon>
        <taxon>Nematoda</taxon>
        <taxon>Chromadorea</taxon>
        <taxon>Rhabditida</taxon>
        <taxon>Rhabditina</taxon>
        <taxon>Rhabditomorpha</taxon>
        <taxon>Strongyloidea</taxon>
        <taxon>Ancylostomatidae</taxon>
        <taxon>Ancylostomatinae</taxon>
        <taxon>Ancylostoma</taxon>
    </lineage>
</organism>
<evidence type="ECO:0000313" key="2">
    <source>
        <dbReference type="EMBL" id="EYC21587.1"/>
    </source>
</evidence>